<dbReference type="Pfam" id="PF13376">
    <property type="entry name" value="OmdA"/>
    <property type="match status" value="1"/>
</dbReference>
<accession>A0A0R1HFE3</accession>
<dbReference type="PATRIC" id="fig|1423719.4.peg.475"/>
<dbReference type="Proteomes" id="UP000051450">
    <property type="component" value="Unassembled WGS sequence"/>
</dbReference>
<dbReference type="AlphaFoldDB" id="A0A0R1HFE3"/>
<gene>
    <name evidence="2" type="ORF">FC66_GL000471</name>
</gene>
<sequence>MTEIKKNPKVDLYLEKATHWKEEMTQLRELSLETGLVEELKWGKPCYTLNGKNVVLIQGFKEYMALLFLKGTLIDDGKGILIRTGENTEVGRQIRFHNLKEVIDLKSEISDYIQKAIAAEKVGLKVPKGKPTELVLPIEFQKKMNEMPELEEFFETLTPGRQKTYARYFADAKRTETREARIIKYIPKILDGKGLND</sequence>
<dbReference type="Pfam" id="PF08818">
    <property type="entry name" value="DUF1801"/>
    <property type="match status" value="1"/>
</dbReference>
<dbReference type="Gene3D" id="3.90.1150.200">
    <property type="match status" value="1"/>
</dbReference>
<organism evidence="2 3">
    <name type="scientific">Dellaglioa algida DSM 15638</name>
    <dbReference type="NCBI Taxonomy" id="1423719"/>
    <lineage>
        <taxon>Bacteria</taxon>
        <taxon>Bacillati</taxon>
        <taxon>Bacillota</taxon>
        <taxon>Bacilli</taxon>
        <taxon>Lactobacillales</taxon>
        <taxon>Lactobacillaceae</taxon>
        <taxon>Dellaglioa</taxon>
    </lineage>
</organism>
<reference evidence="2 3" key="1">
    <citation type="journal article" date="2015" name="Genome Announc.">
        <title>Expanding the biotechnology potential of lactobacilli through comparative genomics of 213 strains and associated genera.</title>
        <authorList>
            <person name="Sun Z."/>
            <person name="Harris H.M."/>
            <person name="McCann A."/>
            <person name="Guo C."/>
            <person name="Argimon S."/>
            <person name="Zhang W."/>
            <person name="Yang X."/>
            <person name="Jeffery I.B."/>
            <person name="Cooney J.C."/>
            <person name="Kagawa T.F."/>
            <person name="Liu W."/>
            <person name="Song Y."/>
            <person name="Salvetti E."/>
            <person name="Wrobel A."/>
            <person name="Rasinkangas P."/>
            <person name="Parkhill J."/>
            <person name="Rea M.C."/>
            <person name="O'Sullivan O."/>
            <person name="Ritari J."/>
            <person name="Douillard F.P."/>
            <person name="Paul Ross R."/>
            <person name="Yang R."/>
            <person name="Briner A.E."/>
            <person name="Felis G.E."/>
            <person name="de Vos W.M."/>
            <person name="Barrangou R."/>
            <person name="Klaenhammer T.R."/>
            <person name="Caufield P.W."/>
            <person name="Cui Y."/>
            <person name="Zhang H."/>
            <person name="O'Toole P.W."/>
        </authorList>
    </citation>
    <scope>NUCLEOTIDE SEQUENCE [LARGE SCALE GENOMIC DNA]</scope>
    <source>
        <strain evidence="2 3">DSM 15638</strain>
    </source>
</reference>
<protein>
    <recommendedName>
        <fullName evidence="1">YdhG-like domain-containing protein</fullName>
    </recommendedName>
</protein>
<evidence type="ECO:0000313" key="2">
    <source>
        <dbReference type="EMBL" id="KRK45165.1"/>
    </source>
</evidence>
<keyword evidence="3" id="KW-1185">Reference proteome</keyword>
<proteinExistence type="predicted"/>
<evidence type="ECO:0000313" key="3">
    <source>
        <dbReference type="Proteomes" id="UP000051450"/>
    </source>
</evidence>
<evidence type="ECO:0000259" key="1">
    <source>
        <dbReference type="Pfam" id="PF08818"/>
    </source>
</evidence>
<dbReference type="OrthoDB" id="2452521at2"/>
<dbReference type="InterPro" id="IPR014922">
    <property type="entry name" value="YdhG-like"/>
</dbReference>
<comment type="caution">
    <text evidence="2">The sequence shown here is derived from an EMBL/GenBank/DDBJ whole genome shotgun (WGS) entry which is preliminary data.</text>
</comment>
<name>A0A0R1HFE3_9LACO</name>
<dbReference type="STRING" id="1423719.FC66_GL000471"/>
<dbReference type="RefSeq" id="WP_057974729.1">
    <property type="nucleotide sequence ID" value="NZ_AZDI01000013.1"/>
</dbReference>
<feature type="domain" description="YdhG-like" evidence="1">
    <location>
        <begin position="20"/>
        <end position="117"/>
    </location>
</feature>
<dbReference type="EMBL" id="AZDI01000013">
    <property type="protein sequence ID" value="KRK45165.1"/>
    <property type="molecule type" value="Genomic_DNA"/>
</dbReference>
<dbReference type="InterPro" id="IPR016786">
    <property type="entry name" value="YdeI_bac"/>
</dbReference>
<dbReference type="SUPFAM" id="SSF159888">
    <property type="entry name" value="YdhG-like"/>
    <property type="match status" value="1"/>
</dbReference>
<dbReference type="PIRSF" id="PIRSF021308">
    <property type="entry name" value="UCP021308"/>
    <property type="match status" value="1"/>
</dbReference>